<dbReference type="OrthoDB" id="3453893at2"/>
<evidence type="ECO:0000256" key="2">
    <source>
        <dbReference type="SAM" id="MobiDB-lite"/>
    </source>
</evidence>
<protein>
    <submittedName>
        <fullName evidence="4">DUF4407 domain-containing protein</fullName>
    </submittedName>
</protein>
<dbReference type="Pfam" id="PF14362">
    <property type="entry name" value="DUF4407"/>
    <property type="match status" value="1"/>
</dbReference>
<dbReference type="RefSeq" id="WP_147927055.1">
    <property type="nucleotide sequence ID" value="NZ_VKAC01000008.1"/>
</dbReference>
<evidence type="ECO:0000313" key="5">
    <source>
        <dbReference type="Proteomes" id="UP000321234"/>
    </source>
</evidence>
<feature type="transmembrane region" description="Helical" evidence="3">
    <location>
        <begin position="130"/>
        <end position="150"/>
    </location>
</feature>
<sequence length="600" mass="62836">MSTAHAAGPVVRSAQLLGRSAGLVARGAGFLARGAAHPALWSAVRRGAAQVGPGCRGLHRGLVALLLWLPRTLHRVLLWASGTDHAVLRSVTAKERAGQEALGAVMFGSALLAGGSSYLAFQILTGGSALASAALGLCWAAMVFTIDRFFVLSAGRSDRWWKNVLTVAPRLVIAVLIGLVVSTPLTLAVFDREIGAEMAAMHQEQKAESVQRLSTNAQFGVLPQLRDQREAQLATARTATSASAVTDDPAVRDAQARVDAAAAALAAAQQDVTCEAEGRCGSGEPGAGAAYASKVAARDTATAALAAAQGELAAVQATARDGAASSRADAASAAQRLDQQITALEQQQRDAAAVEATAIDADTGLLARLSALHRLSSENGVLASAHWLLFAFLTALEVMPVLVKLLLSLAKPSAYEEALAARSEELRARATWVSAARERELERREDRRVLLEQAEVDGLLAFAEQKVGRQLHLAEQEAARADALVATREGLRLERERMRTLRALNLDRLAEGLPPLDLDSGSPVGAVDTPVTAGAESPAGGAGQVGAHRQVGVVGPVAPAEPVAPDLRSTSLLLPHPWDPREPVAVYDLRDVLRRPPGRP</sequence>
<keyword evidence="5" id="KW-1185">Reference proteome</keyword>
<feature type="transmembrane region" description="Helical" evidence="3">
    <location>
        <begin position="171"/>
        <end position="190"/>
    </location>
</feature>
<keyword evidence="3" id="KW-0472">Membrane</keyword>
<comment type="caution">
    <text evidence="4">The sequence shown here is derived from an EMBL/GenBank/DDBJ whole genome shotgun (WGS) entry which is preliminary data.</text>
</comment>
<dbReference type="Proteomes" id="UP000321234">
    <property type="component" value="Unassembled WGS sequence"/>
</dbReference>
<evidence type="ECO:0000256" key="1">
    <source>
        <dbReference type="SAM" id="Coils"/>
    </source>
</evidence>
<feature type="transmembrane region" description="Helical" evidence="3">
    <location>
        <begin position="101"/>
        <end position="124"/>
    </location>
</feature>
<organism evidence="4 5">
    <name type="scientific">Quadrisphaera setariae</name>
    <dbReference type="NCBI Taxonomy" id="2593304"/>
    <lineage>
        <taxon>Bacteria</taxon>
        <taxon>Bacillati</taxon>
        <taxon>Actinomycetota</taxon>
        <taxon>Actinomycetes</taxon>
        <taxon>Kineosporiales</taxon>
        <taxon>Kineosporiaceae</taxon>
        <taxon>Quadrisphaera</taxon>
    </lineage>
</organism>
<keyword evidence="1" id="KW-0175">Coiled coil</keyword>
<feature type="region of interest" description="Disordered" evidence="2">
    <location>
        <begin position="520"/>
        <end position="547"/>
    </location>
</feature>
<reference evidence="4 5" key="1">
    <citation type="submission" date="2019-07" db="EMBL/GenBank/DDBJ databases">
        <title>Quadrisphaera sp. strain DD2A genome sequencing and assembly.</title>
        <authorList>
            <person name="Kim I."/>
        </authorList>
    </citation>
    <scope>NUCLEOTIDE SEQUENCE [LARGE SCALE GENOMIC DNA]</scope>
    <source>
        <strain evidence="4 5">DD2A</strain>
    </source>
</reference>
<dbReference type="EMBL" id="VKAC01000008">
    <property type="protein sequence ID" value="TXR55479.1"/>
    <property type="molecule type" value="Genomic_DNA"/>
</dbReference>
<keyword evidence="3" id="KW-1133">Transmembrane helix</keyword>
<keyword evidence="3" id="KW-0812">Transmembrane</keyword>
<feature type="coiled-coil region" evidence="1">
    <location>
        <begin position="327"/>
        <end position="357"/>
    </location>
</feature>
<evidence type="ECO:0000313" key="4">
    <source>
        <dbReference type="EMBL" id="TXR55479.1"/>
    </source>
</evidence>
<dbReference type="InterPro" id="IPR025519">
    <property type="entry name" value="DUF4407"/>
</dbReference>
<accession>A0A5C8ZDV3</accession>
<dbReference type="AlphaFoldDB" id="A0A5C8ZDV3"/>
<gene>
    <name evidence="4" type="ORF">FMM08_14280</name>
</gene>
<name>A0A5C8ZDV3_9ACTN</name>
<proteinExistence type="predicted"/>
<evidence type="ECO:0000256" key="3">
    <source>
        <dbReference type="SAM" id="Phobius"/>
    </source>
</evidence>